<evidence type="ECO:0000313" key="2">
    <source>
        <dbReference type="Proteomes" id="UP000324639"/>
    </source>
</evidence>
<accession>A0A9X9QG64</accession>
<dbReference type="Proteomes" id="UP000324639">
    <property type="component" value="Chromosome Bgt_-09"/>
</dbReference>
<dbReference type="EMBL" id="LR026992">
    <property type="protein sequence ID" value="VDB93712.1"/>
    <property type="molecule type" value="Genomic_DNA"/>
</dbReference>
<organism evidence="1 2">
    <name type="scientific">Blumeria graminis f. sp. tritici</name>
    <dbReference type="NCBI Taxonomy" id="62690"/>
    <lineage>
        <taxon>Eukaryota</taxon>
        <taxon>Fungi</taxon>
        <taxon>Dikarya</taxon>
        <taxon>Ascomycota</taxon>
        <taxon>Pezizomycotina</taxon>
        <taxon>Leotiomycetes</taxon>
        <taxon>Erysiphales</taxon>
        <taxon>Erysiphaceae</taxon>
        <taxon>Blumeria</taxon>
    </lineage>
</organism>
<keyword evidence="2" id="KW-1185">Reference proteome</keyword>
<protein>
    <submittedName>
        <fullName evidence="1">Bgt-20311</fullName>
    </submittedName>
</protein>
<evidence type="ECO:0000313" key="1">
    <source>
        <dbReference type="EMBL" id="VDB93712.1"/>
    </source>
</evidence>
<dbReference type="AlphaFoldDB" id="A0A9X9QG64"/>
<reference evidence="1 2" key="1">
    <citation type="submission" date="2018-08" db="EMBL/GenBank/DDBJ databases">
        <authorList>
            <person name="Muller C M."/>
        </authorList>
    </citation>
    <scope>NUCLEOTIDE SEQUENCE [LARGE SCALE GENOMIC DNA]</scope>
</reference>
<proteinExistence type="predicted"/>
<name>A0A9X9QG64_BLUGR</name>
<sequence>MNFLMDFRLEGVALDILVKKLVVRDFTAATKSIKNSSPLTYDSRMGLGLSEGRNLTSHNSQTPYMFAMIHFSIDPTPATHRHTRHINYLHTP</sequence>
<gene>
    <name evidence="1" type="ORF">BGT96224V316_LOCUS7341</name>
</gene>